<dbReference type="InterPro" id="IPR047655">
    <property type="entry name" value="Transpos_IS630-like"/>
</dbReference>
<dbReference type="SUPFAM" id="SSF46689">
    <property type="entry name" value="Homeodomain-like"/>
    <property type="match status" value="1"/>
</dbReference>
<dbReference type="Gene3D" id="3.30.420.10">
    <property type="entry name" value="Ribonuclease H-like superfamily/Ribonuclease H"/>
    <property type="match status" value="1"/>
</dbReference>
<reference evidence="3 4" key="1">
    <citation type="journal article" date="2022" name="Res Sq">
        <title>Evolution of multicellular longitudinally dividing oral cavity symbionts (Neisseriaceae).</title>
        <authorList>
            <person name="Nyongesa S."/>
            <person name="Weber P."/>
            <person name="Bernet E."/>
            <person name="Pullido F."/>
            <person name="Nieckarz M."/>
            <person name="Delaby M."/>
            <person name="Nieves C."/>
            <person name="Viehboeck T."/>
            <person name="Krause N."/>
            <person name="Rivera-Millot A."/>
            <person name="Nakamura A."/>
            <person name="Vischer N."/>
            <person name="VanNieuwenhze M."/>
            <person name="Brun Y."/>
            <person name="Cava F."/>
            <person name="Bulgheresi S."/>
            <person name="Veyrier F."/>
        </authorList>
    </citation>
    <scope>NUCLEOTIDE SEQUENCE [LARGE SCALE GENOMIC DNA]</scope>
    <source>
        <strain evidence="3 4">CCUG 63373m</strain>
    </source>
</reference>
<keyword evidence="4" id="KW-1185">Reference proteome</keyword>
<dbReference type="Pfam" id="PF13358">
    <property type="entry name" value="DDE_3"/>
    <property type="match status" value="1"/>
</dbReference>
<dbReference type="InterPro" id="IPR036397">
    <property type="entry name" value="RNaseH_sf"/>
</dbReference>
<dbReference type="InterPro" id="IPR025959">
    <property type="entry name" value="Winged_HTH_dom"/>
</dbReference>
<dbReference type="Pfam" id="PF13592">
    <property type="entry name" value="HTH_33"/>
    <property type="match status" value="1"/>
</dbReference>
<evidence type="ECO:0000259" key="1">
    <source>
        <dbReference type="Pfam" id="PF13358"/>
    </source>
</evidence>
<dbReference type="InterPro" id="IPR009057">
    <property type="entry name" value="Homeodomain-like_sf"/>
</dbReference>
<dbReference type="Proteomes" id="UP000829817">
    <property type="component" value="Chromosome"/>
</dbReference>
<dbReference type="EMBL" id="CP091508">
    <property type="protein sequence ID" value="UOO82673.1"/>
    <property type="molecule type" value="Genomic_DNA"/>
</dbReference>
<gene>
    <name evidence="3" type="ORF">LVJ83_04210</name>
</gene>
<protein>
    <submittedName>
        <fullName evidence="3">IS630 family transposase</fullName>
    </submittedName>
</protein>
<dbReference type="InterPro" id="IPR038717">
    <property type="entry name" value="Tc1-like_DDE_dom"/>
</dbReference>
<dbReference type="Pfam" id="PF13551">
    <property type="entry name" value="HTH_29"/>
    <property type="match status" value="1"/>
</dbReference>
<evidence type="ECO:0000259" key="2">
    <source>
        <dbReference type="Pfam" id="PF13592"/>
    </source>
</evidence>
<feature type="domain" description="Tc1-like transposase DDE" evidence="1">
    <location>
        <begin position="172"/>
        <end position="313"/>
    </location>
</feature>
<feature type="domain" description="Winged helix-turn helix" evidence="2">
    <location>
        <begin position="98"/>
        <end position="157"/>
    </location>
</feature>
<evidence type="ECO:0000313" key="4">
    <source>
        <dbReference type="Proteomes" id="UP000829817"/>
    </source>
</evidence>
<dbReference type="NCBIfam" id="NF033545">
    <property type="entry name" value="transpos_IS630"/>
    <property type="match status" value="1"/>
</dbReference>
<name>A0ABY4DV05_9NEIS</name>
<evidence type="ECO:0000313" key="3">
    <source>
        <dbReference type="EMBL" id="UOO82673.1"/>
    </source>
</evidence>
<dbReference type="RefSeq" id="WP_244786618.1">
    <property type="nucleotide sequence ID" value="NZ_CP091508.1"/>
</dbReference>
<proteinExistence type="predicted"/>
<accession>A0ABY4DV05</accession>
<sequence>MEKEDTRKLSADALYEKRKQVIRLHKMGMGIIKITQAVGMCYEAVRQAITTYQEGGMTALKPKKRGRSPGEYRQLNAEQEAYIQKLIIEQRPEQLKMDFALWTRNAVKELILQELEIDMPVRTVGSYLQRWGFTPQKPIKKAYEQQPEAVKTWLDETYPSIARRAKAENAEIHWGDETALVNTDVRGRSYSPKGKTPVTYAVGGTRHKLSMISTVNNRAKAHWMIIDVAFDADKLIKFMQSLCQEVGRKVFLILDNLRVHHSKKVKAWLAEHCDEIEVFHLPSYSPELNPDERLNADLKQVISAMVPVRTKAKLRSAVVRIMESICSTPKRVMAYFGDSHVRYAGCWYI</sequence>
<organism evidence="3 4">
    <name type="scientific">Uruburuella testudinis</name>
    <dbReference type="NCBI Taxonomy" id="1282863"/>
    <lineage>
        <taxon>Bacteria</taxon>
        <taxon>Pseudomonadati</taxon>
        <taxon>Pseudomonadota</taxon>
        <taxon>Betaproteobacteria</taxon>
        <taxon>Neisseriales</taxon>
        <taxon>Neisseriaceae</taxon>
        <taxon>Uruburuella</taxon>
    </lineage>
</organism>